<feature type="compositionally biased region" description="Basic and acidic residues" evidence="2">
    <location>
        <begin position="1372"/>
        <end position="1392"/>
    </location>
</feature>
<dbReference type="Proteomes" id="UP000799423">
    <property type="component" value="Unassembled WGS sequence"/>
</dbReference>
<dbReference type="EMBL" id="MU006316">
    <property type="protein sequence ID" value="KAF2848687.1"/>
    <property type="molecule type" value="Genomic_DNA"/>
</dbReference>
<feature type="compositionally biased region" description="Basic residues" evidence="2">
    <location>
        <begin position="1648"/>
        <end position="1658"/>
    </location>
</feature>
<reference evidence="3" key="1">
    <citation type="submission" date="2020-01" db="EMBL/GenBank/DDBJ databases">
        <authorList>
            <consortium name="DOE Joint Genome Institute"/>
            <person name="Haridas S."/>
            <person name="Albert R."/>
            <person name="Binder M."/>
            <person name="Bloem J."/>
            <person name="Labutti K."/>
            <person name="Salamov A."/>
            <person name="Andreopoulos B."/>
            <person name="Baker S.E."/>
            <person name="Barry K."/>
            <person name="Bills G."/>
            <person name="Bluhm B.H."/>
            <person name="Cannon C."/>
            <person name="Castanera R."/>
            <person name="Culley D.E."/>
            <person name="Daum C."/>
            <person name="Ezra D."/>
            <person name="Gonzalez J.B."/>
            <person name="Henrissat B."/>
            <person name="Kuo A."/>
            <person name="Liang C."/>
            <person name="Lipzen A."/>
            <person name="Lutzoni F."/>
            <person name="Magnuson J."/>
            <person name="Mondo S."/>
            <person name="Nolan M."/>
            <person name="Ohm R."/>
            <person name="Pangilinan J."/>
            <person name="Park H.-J."/>
            <person name="Ramirez L."/>
            <person name="Alfaro M."/>
            <person name="Sun H."/>
            <person name="Tritt A."/>
            <person name="Yoshinaga Y."/>
            <person name="Zwiers L.-H."/>
            <person name="Turgeon B.G."/>
            <person name="Goodwin S.B."/>
            <person name="Spatafora J.W."/>
            <person name="Crous P.W."/>
            <person name="Grigoriev I.V."/>
        </authorList>
    </citation>
    <scope>NUCLEOTIDE SEQUENCE</scope>
    <source>
        <strain evidence="3">IPT5</strain>
    </source>
</reference>
<feature type="region of interest" description="Disordered" evidence="2">
    <location>
        <begin position="50"/>
        <end position="72"/>
    </location>
</feature>
<feature type="region of interest" description="Disordered" evidence="2">
    <location>
        <begin position="1333"/>
        <end position="1673"/>
    </location>
</feature>
<feature type="compositionally biased region" description="Basic and acidic residues" evidence="2">
    <location>
        <begin position="1403"/>
        <end position="1412"/>
    </location>
</feature>
<keyword evidence="1" id="KW-0175">Coiled coil</keyword>
<sequence length="1673" mass="187523">MAYPFPKGQQPVRPHGNSHLRNEYHASSADEEIVHVLNSDIAVPETQFQDKGGFAGIDRDNDKQSDYGNEEGLEDAAVLERASVIKTTEVTAPSSPQWQPLTRESLRLVSEAAPIPSPRFTFGKPAKVAKRNTPQHASLELSQTSSRNLSTATGGRSSSAKDDQHTVAAIPDHGINQECGGLQHDDLLEQSSFIPTGTVNGDSAMRPMDHVFGGEQGPQLQGKQSTTPFAAQPKRLPSQPTSRICATKKGKKPRSGTHAQQLGGPWPPRGTVGSSVSYQTKEPTFPECFESDQSQDNHTHMSTGGRFEALPSSEEVRNDVLDTNAHEIGQSHEVDVQHNQVPGNGTTSTLRSNDLQSRASASPADATTALEQTSTEVVDGLPLCNPREMDGSILGNADALNIHPIDSSTCAQFVRSNSSTNDSKNPFDNRFVEQASLKISTESKATPRYNAQRSTNETFLHETTTQNAHHRVSKPQKKRVPQSTFTNRPQVLAGRSTIDSHIDALRVSLLAEQFRREHEQSLSTKSYEELVAALNRHIKLQDETIVDLKGKHEQLGSGVTRLTEKAKTNQKYVSGLQKDYEKIQKSVKAFQAQNQKTLREKIAEVEAERDALRKEFESTLDSFDTMKKNMMATIDDLYIRFQISESKRASHAESLRTQTAMLQEERIKRDTLEKSLIASVQIIQQHLAENTSALITKFEALQSQATAATAAEHHDSRINECLVAIRDLQSTPFLTIKDVQKAEGMLRFVHECVATGFESLSASGKSQDLIKEKTHEFIKAQMEILHRDILKYDEVVADNRTMVQANAVLKTRLETEQQHCCRLDAQLKALRQAEGDLRSQYIQLDCELRDLKNAACEKDHSPLITELELSHLHQQLKQASVDLTSANEKTQQAEKLRKEQEKISAEHETKCNALVDHLRKMEVATKQKPKVEDITKLREKIVDDCKRDFREKESGYKNEVHRLTLERDEKEQLLQKLRNELSASKDQLHDLRKDQQALNIKADALCKENEESRIELEELRQAASTSEASSSSIATLTDQLRQKTEELQSMTCDHARVQQQCADSTNIISELKASLDQLQSQVSTHSSAVESLRREAEDRLVESQKRANNAAELLLADASKLHMEKQEAASELERIRTRERDLEKREAELMLERDNLQRQLTERCAAGAEKDAEVLRVKADATKEKQMLVDRHSTELEAWTSRQVQTDAVLKEAEASLRRKDDECQAKIRYEREKAKNELSEVVEQYEASLQSRERPGPGHQPTSESLILSGDSTHSKLTLHVGLGRKKVDRQNNSKLHISNLLIDEYGQAVTVFRPDRSSVLRVSSDHSDNLFEEGTTARAPFSRGDLSQIHTAPDFVPDTQDAEGPTMSIDDFRDSHSRASRRELEQEKGSSTDLSPMNSDVLDHLGRDVEQQSGTTQADRSHENDKHAEEALIRFDNISEPGSRPSYSHERPKSQANTASRLMPPTAAMSKHFASRQYAEEGDDTSSMSQGYHKLDQASSPEYMPPPLRPTKKQTYGHRQSIRNRHEKESSDPLQDLGPRQGEKRKGLDIDRGTATKKPRDSSRFRAEGQSTRSSYSSKPSSEASRYRKRPDSSHTSINLSTVSHSQARNASSSVAPRTPTQHAHPKSIHRSREEQQPSSSTRSKATSRHSTRSKGRGYDRFDERFNRELS</sequence>
<proteinExistence type="predicted"/>
<feature type="coiled-coil region" evidence="1">
    <location>
        <begin position="869"/>
        <end position="906"/>
    </location>
</feature>
<feature type="region of interest" description="Disordered" evidence="2">
    <location>
        <begin position="1"/>
        <end position="26"/>
    </location>
</feature>
<feature type="coiled-coil region" evidence="1">
    <location>
        <begin position="573"/>
        <end position="622"/>
    </location>
</feature>
<evidence type="ECO:0000313" key="3">
    <source>
        <dbReference type="EMBL" id="KAF2848687.1"/>
    </source>
</evidence>
<feature type="compositionally biased region" description="Basic and acidic residues" evidence="2">
    <location>
        <begin position="1659"/>
        <end position="1673"/>
    </location>
</feature>
<feature type="compositionally biased region" description="Polar residues" evidence="2">
    <location>
        <begin position="132"/>
        <end position="158"/>
    </location>
</feature>
<feature type="region of interest" description="Disordered" evidence="2">
    <location>
        <begin position="337"/>
        <end position="372"/>
    </location>
</feature>
<name>A0A6A7B1Z7_9PLEO</name>
<feature type="compositionally biased region" description="Low complexity" evidence="2">
    <location>
        <begin position="1573"/>
        <end position="1586"/>
    </location>
</feature>
<evidence type="ECO:0000256" key="1">
    <source>
        <dbReference type="SAM" id="Coils"/>
    </source>
</evidence>
<keyword evidence="4" id="KW-1185">Reference proteome</keyword>
<organism evidence="3 4">
    <name type="scientific">Plenodomus tracheiphilus IPT5</name>
    <dbReference type="NCBI Taxonomy" id="1408161"/>
    <lineage>
        <taxon>Eukaryota</taxon>
        <taxon>Fungi</taxon>
        <taxon>Dikarya</taxon>
        <taxon>Ascomycota</taxon>
        <taxon>Pezizomycotina</taxon>
        <taxon>Dothideomycetes</taxon>
        <taxon>Pleosporomycetidae</taxon>
        <taxon>Pleosporales</taxon>
        <taxon>Pleosporineae</taxon>
        <taxon>Leptosphaeriaceae</taxon>
        <taxon>Plenodomus</taxon>
    </lineage>
</organism>
<gene>
    <name evidence="3" type="ORF">T440DRAFT_556510</name>
</gene>
<feature type="compositionally biased region" description="Polar residues" evidence="2">
    <location>
        <begin position="337"/>
        <end position="360"/>
    </location>
</feature>
<evidence type="ECO:0000313" key="4">
    <source>
        <dbReference type="Proteomes" id="UP000799423"/>
    </source>
</evidence>
<feature type="compositionally biased region" description="Basic residues" evidence="2">
    <location>
        <begin position="246"/>
        <end position="255"/>
    </location>
</feature>
<feature type="compositionally biased region" description="Polar residues" evidence="2">
    <location>
        <begin position="1596"/>
        <end position="1624"/>
    </location>
</feature>
<feature type="compositionally biased region" description="Basic and acidic residues" evidence="2">
    <location>
        <begin position="1543"/>
        <end position="1569"/>
    </location>
</feature>
<feature type="region of interest" description="Disordered" evidence="2">
    <location>
        <begin position="120"/>
        <end position="163"/>
    </location>
</feature>
<accession>A0A6A7B1Z7</accession>
<protein>
    <submittedName>
        <fullName evidence="3">Uncharacterized protein</fullName>
    </submittedName>
</protein>
<feature type="region of interest" description="Disordered" evidence="2">
    <location>
        <begin position="214"/>
        <end position="277"/>
    </location>
</feature>
<feature type="region of interest" description="Disordered" evidence="2">
    <location>
        <begin position="1247"/>
        <end position="1269"/>
    </location>
</feature>
<feature type="compositionally biased region" description="Polar residues" evidence="2">
    <location>
        <begin position="218"/>
        <end position="229"/>
    </location>
</feature>
<evidence type="ECO:0000256" key="2">
    <source>
        <dbReference type="SAM" id="MobiDB-lite"/>
    </source>
</evidence>
<feature type="compositionally biased region" description="Basic residues" evidence="2">
    <location>
        <begin position="1512"/>
        <end position="1525"/>
    </location>
</feature>
<feature type="compositionally biased region" description="Basic and acidic residues" evidence="2">
    <location>
        <begin position="1421"/>
        <end position="1435"/>
    </location>
</feature>
<feature type="coiled-coil region" evidence="1">
    <location>
        <begin position="960"/>
        <end position="1185"/>
    </location>
</feature>
<dbReference type="OrthoDB" id="3798058at2759"/>